<dbReference type="Gene3D" id="1.10.540.10">
    <property type="entry name" value="Acyl-CoA dehydrogenase/oxidase, N-terminal domain"/>
    <property type="match status" value="1"/>
</dbReference>
<reference evidence="8 9" key="1">
    <citation type="submission" date="2020-02" db="EMBL/GenBank/DDBJ databases">
        <title>Geodermatophilus sabuli CPCC 205279 I12A-02694.</title>
        <authorList>
            <person name="Jiang Z."/>
        </authorList>
    </citation>
    <scope>NUCLEOTIDE SEQUENCE [LARGE SCALE GENOMIC DNA]</scope>
    <source>
        <strain evidence="8 9">I12A-02694</strain>
    </source>
</reference>
<name>A0A7K3VWX2_9ACTN</name>
<evidence type="ECO:0000256" key="2">
    <source>
        <dbReference type="ARBA" id="ARBA00009347"/>
    </source>
</evidence>
<dbReference type="InterPro" id="IPR009100">
    <property type="entry name" value="AcylCoA_DH/oxidase_NM_dom_sf"/>
</dbReference>
<sequence length="347" mass="35711">MTELHLFRPTAEQRELASSAEAVFAAATRAGVRASDGAGPGPGWRLLADSGFLGALLPEERGGLGLLPSDLVLLTEEAGRILLAGPVVETLWIGAPALDALDGAGAGELDRVLAGADWCSAVDETLRGPDLDTAAVVAVPGPAGDVVLTAEALGGLEPVPTADRLERSSRAPDLDVGAGRSLPPLAGVGVLALGRLGGAAHLLGVTRWLLDTSVTYATDRTQFGVPIGSFQAVRHRLADVHVELEFARSAVWSAACEVEAGAASARTAVVCAAVAARRAFALADRTALQVHAGIGMTWEHPLHVHVKRGHTLASRFGTGRTLAHHLGEQLLAEAASAPRSEPPHPSI</sequence>
<organism evidence="8 9">
    <name type="scientific">Geodermatophilus sabuli</name>
    <dbReference type="NCBI Taxonomy" id="1564158"/>
    <lineage>
        <taxon>Bacteria</taxon>
        <taxon>Bacillati</taxon>
        <taxon>Actinomycetota</taxon>
        <taxon>Actinomycetes</taxon>
        <taxon>Geodermatophilales</taxon>
        <taxon>Geodermatophilaceae</taxon>
        <taxon>Geodermatophilus</taxon>
    </lineage>
</organism>
<comment type="similarity">
    <text evidence="2">Belongs to the acyl-CoA dehydrogenase family.</text>
</comment>
<dbReference type="Pfam" id="PF00441">
    <property type="entry name" value="Acyl-CoA_dh_1"/>
    <property type="match status" value="1"/>
</dbReference>
<feature type="domain" description="Acyl-CoA dehydrogenase/oxidase C-terminal" evidence="6">
    <location>
        <begin position="191"/>
        <end position="314"/>
    </location>
</feature>
<dbReference type="InterPro" id="IPR009075">
    <property type="entry name" value="AcylCo_DH/oxidase_C"/>
</dbReference>
<protein>
    <submittedName>
        <fullName evidence="8">Acyl-CoA/acyl-ACP dehydrogenase</fullName>
    </submittedName>
</protein>
<dbReference type="AlphaFoldDB" id="A0A7K3VWX2"/>
<dbReference type="EMBL" id="JAAGWF010000005">
    <property type="protein sequence ID" value="NEK57141.1"/>
    <property type="molecule type" value="Genomic_DNA"/>
</dbReference>
<dbReference type="Proteomes" id="UP000470246">
    <property type="component" value="Unassembled WGS sequence"/>
</dbReference>
<keyword evidence="4" id="KW-0274">FAD</keyword>
<evidence type="ECO:0000256" key="4">
    <source>
        <dbReference type="ARBA" id="ARBA00022827"/>
    </source>
</evidence>
<evidence type="ECO:0000259" key="6">
    <source>
        <dbReference type="Pfam" id="PF00441"/>
    </source>
</evidence>
<feature type="domain" description="Acyl-CoA dehydrogenase/oxidase N-terminal" evidence="7">
    <location>
        <begin position="10"/>
        <end position="84"/>
    </location>
</feature>
<comment type="caution">
    <text evidence="8">The sequence shown here is derived from an EMBL/GenBank/DDBJ whole genome shotgun (WGS) entry which is preliminary data.</text>
</comment>
<evidence type="ECO:0000256" key="5">
    <source>
        <dbReference type="ARBA" id="ARBA00023002"/>
    </source>
</evidence>
<evidence type="ECO:0000259" key="7">
    <source>
        <dbReference type="Pfam" id="PF02771"/>
    </source>
</evidence>
<evidence type="ECO:0000313" key="9">
    <source>
        <dbReference type="Proteomes" id="UP000470246"/>
    </source>
</evidence>
<dbReference type="GO" id="GO:0050660">
    <property type="term" value="F:flavin adenine dinucleotide binding"/>
    <property type="evidence" value="ECO:0007669"/>
    <property type="project" value="InterPro"/>
</dbReference>
<dbReference type="GO" id="GO:0003995">
    <property type="term" value="F:acyl-CoA dehydrogenase activity"/>
    <property type="evidence" value="ECO:0007669"/>
    <property type="project" value="TreeGrafter"/>
</dbReference>
<comment type="cofactor">
    <cofactor evidence="1">
        <name>FAD</name>
        <dbReference type="ChEBI" id="CHEBI:57692"/>
    </cofactor>
</comment>
<proteinExistence type="inferred from homology"/>
<evidence type="ECO:0000313" key="8">
    <source>
        <dbReference type="EMBL" id="NEK57141.1"/>
    </source>
</evidence>
<dbReference type="Pfam" id="PF02771">
    <property type="entry name" value="Acyl-CoA_dh_N"/>
    <property type="match status" value="1"/>
</dbReference>
<dbReference type="Gene3D" id="1.20.140.10">
    <property type="entry name" value="Butyryl-CoA Dehydrogenase, subunit A, domain 3"/>
    <property type="match status" value="1"/>
</dbReference>
<dbReference type="InterPro" id="IPR036250">
    <property type="entry name" value="AcylCo_DH-like_C"/>
</dbReference>
<dbReference type="PANTHER" id="PTHR43884:SF20">
    <property type="entry name" value="ACYL-COA DEHYDROGENASE FADE28"/>
    <property type="match status" value="1"/>
</dbReference>
<keyword evidence="3" id="KW-0285">Flavoprotein</keyword>
<keyword evidence="9" id="KW-1185">Reference proteome</keyword>
<dbReference type="InterPro" id="IPR013786">
    <property type="entry name" value="AcylCoA_DH/ox_N"/>
</dbReference>
<dbReference type="InterPro" id="IPR037069">
    <property type="entry name" value="AcylCoA_DH/ox_N_sf"/>
</dbReference>
<evidence type="ECO:0000256" key="3">
    <source>
        <dbReference type="ARBA" id="ARBA00022630"/>
    </source>
</evidence>
<keyword evidence="5" id="KW-0560">Oxidoreductase</keyword>
<dbReference type="SUPFAM" id="SSF47203">
    <property type="entry name" value="Acyl-CoA dehydrogenase C-terminal domain-like"/>
    <property type="match status" value="1"/>
</dbReference>
<dbReference type="SUPFAM" id="SSF56645">
    <property type="entry name" value="Acyl-CoA dehydrogenase NM domain-like"/>
    <property type="match status" value="1"/>
</dbReference>
<dbReference type="PANTHER" id="PTHR43884">
    <property type="entry name" value="ACYL-COA DEHYDROGENASE"/>
    <property type="match status" value="1"/>
</dbReference>
<gene>
    <name evidence="8" type="ORF">GCU56_04540</name>
</gene>
<accession>A0A7K3VWX2</accession>
<evidence type="ECO:0000256" key="1">
    <source>
        <dbReference type="ARBA" id="ARBA00001974"/>
    </source>
</evidence>
<dbReference type="RefSeq" id="WP_163480321.1">
    <property type="nucleotide sequence ID" value="NZ_JAAGWF010000005.1"/>
</dbReference>